<evidence type="ECO:0000313" key="1">
    <source>
        <dbReference type="EMBL" id="JAH11248.1"/>
    </source>
</evidence>
<organism evidence="1">
    <name type="scientific">Anguilla anguilla</name>
    <name type="common">European freshwater eel</name>
    <name type="synonym">Muraena anguilla</name>
    <dbReference type="NCBI Taxonomy" id="7936"/>
    <lineage>
        <taxon>Eukaryota</taxon>
        <taxon>Metazoa</taxon>
        <taxon>Chordata</taxon>
        <taxon>Craniata</taxon>
        <taxon>Vertebrata</taxon>
        <taxon>Euteleostomi</taxon>
        <taxon>Actinopterygii</taxon>
        <taxon>Neopterygii</taxon>
        <taxon>Teleostei</taxon>
        <taxon>Anguilliformes</taxon>
        <taxon>Anguillidae</taxon>
        <taxon>Anguilla</taxon>
    </lineage>
</organism>
<protein>
    <submittedName>
        <fullName evidence="1">Uncharacterized protein</fullName>
    </submittedName>
</protein>
<proteinExistence type="predicted"/>
<sequence>MTVTLMRRNVSSYSVLSGSFEHFTHTMLHYTNP</sequence>
<dbReference type="AlphaFoldDB" id="A0A0E9Q598"/>
<dbReference type="EMBL" id="GBXM01097329">
    <property type="protein sequence ID" value="JAH11248.1"/>
    <property type="molecule type" value="Transcribed_RNA"/>
</dbReference>
<reference evidence="1" key="1">
    <citation type="submission" date="2014-11" db="EMBL/GenBank/DDBJ databases">
        <authorList>
            <person name="Amaro Gonzalez C."/>
        </authorList>
    </citation>
    <scope>NUCLEOTIDE SEQUENCE</scope>
</reference>
<reference evidence="1" key="2">
    <citation type="journal article" date="2015" name="Fish Shellfish Immunol.">
        <title>Early steps in the European eel (Anguilla anguilla)-Vibrio vulnificus interaction in the gills: Role of the RtxA13 toxin.</title>
        <authorList>
            <person name="Callol A."/>
            <person name="Pajuelo D."/>
            <person name="Ebbesson L."/>
            <person name="Teles M."/>
            <person name="MacKenzie S."/>
            <person name="Amaro C."/>
        </authorList>
    </citation>
    <scope>NUCLEOTIDE SEQUENCE</scope>
</reference>
<name>A0A0E9Q598_ANGAN</name>
<accession>A0A0E9Q598</accession>